<evidence type="ECO:0000313" key="1">
    <source>
        <dbReference type="EMBL" id="SLM31440.1"/>
    </source>
</evidence>
<gene>
    <name evidence="1" type="ORF">MTBBW1_3310001</name>
</gene>
<sequence length="170" mass="19190">MGGCQGRLINKEDKEEALSLIGEACDAGARKHLAAQLLGLPIRTVQRWEKHGIDDQRKGSGKKPGNKISQSEKMQIIEILTSPEFSDCTPHQIVPKLADQGVYVGSESTMYRVLKDLRMNKHRLASRAVSRKRPESYCANGPNQVWSWDITYLLTEIRGCFFLILIYFVV</sequence>
<name>A0A1W1HG40_9BACT</name>
<dbReference type="Proteomes" id="UP000191931">
    <property type="component" value="Unassembled WGS sequence"/>
</dbReference>
<accession>A0A1W1HG40</accession>
<dbReference type="STRING" id="1246637.MTBBW1_3310001"/>
<evidence type="ECO:0000313" key="2">
    <source>
        <dbReference type="Proteomes" id="UP000191931"/>
    </source>
</evidence>
<proteinExistence type="predicted"/>
<dbReference type="SUPFAM" id="SSF46689">
    <property type="entry name" value="Homeodomain-like"/>
    <property type="match status" value="1"/>
</dbReference>
<keyword evidence="2" id="KW-1185">Reference proteome</keyword>
<dbReference type="EMBL" id="FWEV01000259">
    <property type="protein sequence ID" value="SLM31440.1"/>
    <property type="molecule type" value="Genomic_DNA"/>
</dbReference>
<dbReference type="InterPro" id="IPR009057">
    <property type="entry name" value="Homeodomain-like_sf"/>
</dbReference>
<reference evidence="1 2" key="1">
    <citation type="submission" date="2017-03" db="EMBL/GenBank/DDBJ databases">
        <authorList>
            <person name="Afonso C.L."/>
            <person name="Miller P.J."/>
            <person name="Scott M.A."/>
            <person name="Spackman E."/>
            <person name="Goraichik I."/>
            <person name="Dimitrov K.M."/>
            <person name="Suarez D.L."/>
            <person name="Swayne D.E."/>
        </authorList>
    </citation>
    <scope>NUCLEOTIDE SEQUENCE [LARGE SCALE GENOMIC DNA]</scope>
    <source>
        <strain evidence="1">PRJEB14757</strain>
    </source>
</reference>
<dbReference type="Pfam" id="PF13565">
    <property type="entry name" value="HTH_32"/>
    <property type="match status" value="1"/>
</dbReference>
<dbReference type="AlphaFoldDB" id="A0A1W1HG40"/>
<protein>
    <submittedName>
        <fullName evidence="1">Integrase catalytic region</fullName>
    </submittedName>
</protein>
<organism evidence="1 2">
    <name type="scientific">Desulfamplus magnetovallimortis</name>
    <dbReference type="NCBI Taxonomy" id="1246637"/>
    <lineage>
        <taxon>Bacteria</taxon>
        <taxon>Pseudomonadati</taxon>
        <taxon>Thermodesulfobacteriota</taxon>
        <taxon>Desulfobacteria</taxon>
        <taxon>Desulfobacterales</taxon>
        <taxon>Desulfobacteraceae</taxon>
        <taxon>Desulfamplus</taxon>
    </lineage>
</organism>